<dbReference type="PANTHER" id="PTHR12121:SF82">
    <property type="entry name" value="CARBON CATABOLITE REPRESSOR PROTEIN 4 HOMOLOG 3"/>
    <property type="match status" value="1"/>
</dbReference>
<dbReference type="SUPFAM" id="SSF56219">
    <property type="entry name" value="DNase I-like"/>
    <property type="match status" value="1"/>
</dbReference>
<gene>
    <name evidence="2" type="ORF">IFM89_011608</name>
</gene>
<dbReference type="OrthoDB" id="428734at2759"/>
<sequence length="349" mass="40036">MGCNTLCYSLRSPPLPKTSPIINTYKCHFLFKPNLFSCTKNSVDKCINLNKKKQSCDDQLDIVRLWVDSKSSLSFNSEERFKVVSYNILGVRNASKHSDLYLQVRPDYLKWEHRKRLICEELIGLDSDIICLQEVDKYNDLLKIMEEEGYVGTYKRRTGDTVDGCAMFWKADKFRLLEVECIEFKEFGLRDNVAQISVFEIRLLLSRAHALAEKWGSVPIVLAGDFNSTPQSAVYQFLSSSELDVSLYDKRYLSGQLNPQYPEFGDSQGHLSRTIMVMRRFINYSWTDEELRTATGKANGTRVEHPLNLNSSYASVKITEGTARTRDSNGEPLATSFHSKFLGTVDYLW</sequence>
<comment type="caution">
    <text evidence="2">The sequence shown here is derived from an EMBL/GenBank/DDBJ whole genome shotgun (WGS) entry which is preliminary data.</text>
</comment>
<accession>A0A835H291</accession>
<proteinExistence type="predicted"/>
<keyword evidence="3" id="KW-1185">Reference proteome</keyword>
<dbReference type="AlphaFoldDB" id="A0A835H291"/>
<evidence type="ECO:0000259" key="1">
    <source>
        <dbReference type="Pfam" id="PF03372"/>
    </source>
</evidence>
<reference evidence="2 3" key="1">
    <citation type="submission" date="2020-10" db="EMBL/GenBank/DDBJ databases">
        <title>The Coptis chinensis genome and diversification of protoberbering-type alkaloids.</title>
        <authorList>
            <person name="Wang B."/>
            <person name="Shu S."/>
            <person name="Song C."/>
            <person name="Liu Y."/>
        </authorList>
    </citation>
    <scope>NUCLEOTIDE SEQUENCE [LARGE SCALE GENOMIC DNA]</scope>
    <source>
        <strain evidence="2">HL-2020</strain>
        <tissue evidence="2">Leaf</tissue>
    </source>
</reference>
<evidence type="ECO:0000313" key="3">
    <source>
        <dbReference type="Proteomes" id="UP000631114"/>
    </source>
</evidence>
<protein>
    <recommendedName>
        <fullName evidence="1">Endonuclease/exonuclease/phosphatase domain-containing protein</fullName>
    </recommendedName>
</protein>
<dbReference type="Gene3D" id="3.60.10.10">
    <property type="entry name" value="Endonuclease/exonuclease/phosphatase"/>
    <property type="match status" value="2"/>
</dbReference>
<dbReference type="PANTHER" id="PTHR12121">
    <property type="entry name" value="CARBON CATABOLITE REPRESSOR PROTEIN 4"/>
    <property type="match status" value="1"/>
</dbReference>
<name>A0A835H291_9MAGN</name>
<dbReference type="InterPro" id="IPR005135">
    <property type="entry name" value="Endo/exonuclease/phosphatase"/>
</dbReference>
<dbReference type="EMBL" id="JADFTS010000008">
    <property type="protein sequence ID" value="KAF9592025.1"/>
    <property type="molecule type" value="Genomic_DNA"/>
</dbReference>
<dbReference type="InterPro" id="IPR050410">
    <property type="entry name" value="CCR4/nocturin_mRNA_transcr"/>
</dbReference>
<evidence type="ECO:0000313" key="2">
    <source>
        <dbReference type="EMBL" id="KAF9592025.1"/>
    </source>
</evidence>
<dbReference type="InterPro" id="IPR036691">
    <property type="entry name" value="Endo/exonu/phosph_ase_sf"/>
</dbReference>
<dbReference type="Pfam" id="PF03372">
    <property type="entry name" value="Exo_endo_phos"/>
    <property type="match status" value="1"/>
</dbReference>
<dbReference type="GO" id="GO:0000175">
    <property type="term" value="F:3'-5'-RNA exonuclease activity"/>
    <property type="evidence" value="ECO:0007669"/>
    <property type="project" value="TreeGrafter"/>
</dbReference>
<dbReference type="Proteomes" id="UP000631114">
    <property type="component" value="Unassembled WGS sequence"/>
</dbReference>
<organism evidence="2 3">
    <name type="scientific">Coptis chinensis</name>
    <dbReference type="NCBI Taxonomy" id="261450"/>
    <lineage>
        <taxon>Eukaryota</taxon>
        <taxon>Viridiplantae</taxon>
        <taxon>Streptophyta</taxon>
        <taxon>Embryophyta</taxon>
        <taxon>Tracheophyta</taxon>
        <taxon>Spermatophyta</taxon>
        <taxon>Magnoliopsida</taxon>
        <taxon>Ranunculales</taxon>
        <taxon>Ranunculaceae</taxon>
        <taxon>Coptidoideae</taxon>
        <taxon>Coptis</taxon>
    </lineage>
</organism>
<feature type="domain" description="Endonuclease/exonuclease/phosphatase" evidence="1">
    <location>
        <begin position="84"/>
        <end position="250"/>
    </location>
</feature>